<dbReference type="PROSITE" id="PS50879">
    <property type="entry name" value="RNASE_H_1"/>
    <property type="match status" value="1"/>
</dbReference>
<dbReference type="InterPro" id="IPR012337">
    <property type="entry name" value="RNaseH-like_sf"/>
</dbReference>
<dbReference type="Gene3D" id="3.30.420.10">
    <property type="entry name" value="Ribonuclease H-like superfamily/Ribonuclease H"/>
    <property type="match status" value="1"/>
</dbReference>
<evidence type="ECO:0000313" key="2">
    <source>
        <dbReference type="EMBL" id="RDI75336.1"/>
    </source>
</evidence>
<evidence type="ECO:0000313" key="3">
    <source>
        <dbReference type="Proteomes" id="UP000254134"/>
    </source>
</evidence>
<dbReference type="InterPro" id="IPR002156">
    <property type="entry name" value="RNaseH_domain"/>
</dbReference>
<evidence type="ECO:0000259" key="1">
    <source>
        <dbReference type="PROSITE" id="PS50879"/>
    </source>
</evidence>
<dbReference type="GO" id="GO:0004523">
    <property type="term" value="F:RNA-DNA hybrid ribonuclease activity"/>
    <property type="evidence" value="ECO:0007669"/>
    <property type="project" value="InterPro"/>
</dbReference>
<dbReference type="InterPro" id="IPR036397">
    <property type="entry name" value="RNaseH_sf"/>
</dbReference>
<dbReference type="RefSeq" id="WP_114795550.1">
    <property type="nucleotide sequence ID" value="NZ_QQZY01000002.1"/>
</dbReference>
<dbReference type="Pfam" id="PF13456">
    <property type="entry name" value="RVT_3"/>
    <property type="match status" value="1"/>
</dbReference>
<reference evidence="2 3" key="1">
    <citation type="submission" date="2018-07" db="EMBL/GenBank/DDBJ databases">
        <title>High-quality-draft genome sequence of Gaiella occulta.</title>
        <authorList>
            <person name="Severino R."/>
            <person name="Froufe H.J.C."/>
            <person name="Rainey F.A."/>
            <person name="Barroso C."/>
            <person name="Albuquerque L."/>
            <person name="Lobo-Da-Cunha A."/>
            <person name="Da Costa M.S."/>
            <person name="Egas C."/>
        </authorList>
    </citation>
    <scope>NUCLEOTIDE SEQUENCE [LARGE SCALE GENOMIC DNA]</scope>
    <source>
        <strain evidence="2 3">F2-233</strain>
    </source>
</reference>
<dbReference type="GO" id="GO:0003676">
    <property type="term" value="F:nucleic acid binding"/>
    <property type="evidence" value="ECO:0007669"/>
    <property type="project" value="InterPro"/>
</dbReference>
<protein>
    <submittedName>
        <fullName evidence="2">Ribonuclease HI</fullName>
    </submittedName>
</protein>
<dbReference type="PANTHER" id="PTHR46387">
    <property type="entry name" value="POLYNUCLEOTIDYL TRANSFERASE, RIBONUCLEASE H-LIKE SUPERFAMILY PROTEIN"/>
    <property type="match status" value="1"/>
</dbReference>
<comment type="caution">
    <text evidence="2">The sequence shown here is derived from an EMBL/GenBank/DDBJ whole genome shotgun (WGS) entry which is preliminary data.</text>
</comment>
<organism evidence="2 3">
    <name type="scientific">Gaiella occulta</name>
    <dbReference type="NCBI Taxonomy" id="1002870"/>
    <lineage>
        <taxon>Bacteria</taxon>
        <taxon>Bacillati</taxon>
        <taxon>Actinomycetota</taxon>
        <taxon>Thermoleophilia</taxon>
        <taxon>Gaiellales</taxon>
        <taxon>Gaiellaceae</taxon>
        <taxon>Gaiella</taxon>
    </lineage>
</organism>
<dbReference type="SUPFAM" id="SSF53098">
    <property type="entry name" value="Ribonuclease H-like"/>
    <property type="match status" value="1"/>
</dbReference>
<keyword evidence="3" id="KW-1185">Reference proteome</keyword>
<dbReference type="OrthoDB" id="5296884at2"/>
<sequence length="140" mass="14772">MRARLYTDGGARGNPGPAAAAFVLEAEDGAVLDARGEAIGVQTNNVAEYTALLNGLRRAAELGLTEVEVVSDSELMVKQMRGEYKVKNAALRALSLEAARLARAVGSVTYTAVRREHNVLADQLVNEALDASRPPGARPG</sequence>
<accession>A0A7M2YZ07</accession>
<proteinExistence type="predicted"/>
<dbReference type="PANTHER" id="PTHR46387:SF2">
    <property type="entry name" value="RIBONUCLEASE HI"/>
    <property type="match status" value="1"/>
</dbReference>
<gene>
    <name evidence="2" type="ORF">Gocc_1134</name>
</gene>
<dbReference type="EMBL" id="QQZY01000002">
    <property type="protein sequence ID" value="RDI75336.1"/>
    <property type="molecule type" value="Genomic_DNA"/>
</dbReference>
<reference evidence="3" key="2">
    <citation type="journal article" date="2019" name="MicrobiologyOpen">
        <title>High-quality draft genome sequence of Gaiella occulta isolated from a 150 meter deep mineral water borehole and comparison with the genome sequences of other deep-branching lineages of the phylum Actinobacteria.</title>
        <authorList>
            <person name="Severino R."/>
            <person name="Froufe H.J.C."/>
            <person name="Barroso C."/>
            <person name="Albuquerque L."/>
            <person name="Lobo-da-Cunha A."/>
            <person name="da Costa M.S."/>
            <person name="Egas C."/>
        </authorList>
    </citation>
    <scope>NUCLEOTIDE SEQUENCE [LARGE SCALE GENOMIC DNA]</scope>
    <source>
        <strain evidence="3">F2-233</strain>
    </source>
</reference>
<dbReference type="AlphaFoldDB" id="A0A7M2YZ07"/>
<feature type="domain" description="RNase H type-1" evidence="1">
    <location>
        <begin position="1"/>
        <end position="130"/>
    </location>
</feature>
<dbReference type="Proteomes" id="UP000254134">
    <property type="component" value="Unassembled WGS sequence"/>
</dbReference>
<dbReference type="CDD" id="cd09279">
    <property type="entry name" value="RNase_HI_like"/>
    <property type="match status" value="1"/>
</dbReference>
<name>A0A7M2YZ07_9ACTN</name>